<dbReference type="OrthoDB" id="6137736at2759"/>
<evidence type="ECO:0000313" key="2">
    <source>
        <dbReference type="EMBL" id="VDL97572.1"/>
    </source>
</evidence>
<protein>
    <submittedName>
        <fullName evidence="4">Integrase</fullName>
    </submittedName>
</protein>
<accession>A0A183T3Y9</accession>
<evidence type="ECO:0000256" key="1">
    <source>
        <dbReference type="SAM" id="MobiDB-lite"/>
    </source>
</evidence>
<dbReference type="Proteomes" id="UP000275846">
    <property type="component" value="Unassembled WGS sequence"/>
</dbReference>
<dbReference type="WBParaSite" id="SSLN_0001161401-mRNA-1">
    <property type="protein sequence ID" value="SSLN_0001161401-mRNA-1"/>
    <property type="gene ID" value="SSLN_0001161401"/>
</dbReference>
<keyword evidence="3" id="KW-1185">Reference proteome</keyword>
<evidence type="ECO:0000313" key="3">
    <source>
        <dbReference type="Proteomes" id="UP000275846"/>
    </source>
</evidence>
<reference evidence="2 3" key="2">
    <citation type="submission" date="2018-11" db="EMBL/GenBank/DDBJ databases">
        <authorList>
            <consortium name="Pathogen Informatics"/>
        </authorList>
    </citation>
    <scope>NUCLEOTIDE SEQUENCE [LARGE SCALE GENOMIC DNA]</scope>
    <source>
        <strain evidence="2 3">NST_G2</strain>
    </source>
</reference>
<dbReference type="AlphaFoldDB" id="A0A183T3Y9"/>
<feature type="region of interest" description="Disordered" evidence="1">
    <location>
        <begin position="70"/>
        <end position="101"/>
    </location>
</feature>
<reference evidence="4" key="1">
    <citation type="submission" date="2016-06" db="UniProtKB">
        <authorList>
            <consortium name="WormBaseParasite"/>
        </authorList>
    </citation>
    <scope>IDENTIFICATION</scope>
</reference>
<proteinExistence type="predicted"/>
<organism evidence="4">
    <name type="scientific">Schistocephalus solidus</name>
    <name type="common">Tapeworm</name>
    <dbReference type="NCBI Taxonomy" id="70667"/>
    <lineage>
        <taxon>Eukaryota</taxon>
        <taxon>Metazoa</taxon>
        <taxon>Spiralia</taxon>
        <taxon>Lophotrochozoa</taxon>
        <taxon>Platyhelminthes</taxon>
        <taxon>Cestoda</taxon>
        <taxon>Eucestoda</taxon>
        <taxon>Diphyllobothriidea</taxon>
        <taxon>Diphyllobothriidae</taxon>
        <taxon>Schistocephalus</taxon>
    </lineage>
</organism>
<gene>
    <name evidence="2" type="ORF">SSLN_LOCUS11187</name>
</gene>
<name>A0A183T3Y9_SCHSO</name>
<sequence length="101" mass="11491">MSLNKYELRIPIRYFWKRGPSTGEAAKEICDAEGKRIVHGATASREYKFLNSGNICWEYQPRFRQTPALDNEDLLPNLENEPSSSSRSLATALGVDHKKGY</sequence>
<dbReference type="EMBL" id="UYSU01036352">
    <property type="protein sequence ID" value="VDL97572.1"/>
    <property type="molecule type" value="Genomic_DNA"/>
</dbReference>
<evidence type="ECO:0000313" key="4">
    <source>
        <dbReference type="WBParaSite" id="SSLN_0001161401-mRNA-1"/>
    </source>
</evidence>